<dbReference type="PROSITE" id="PS51186">
    <property type="entry name" value="GNAT"/>
    <property type="match status" value="1"/>
</dbReference>
<protein>
    <submittedName>
        <fullName evidence="2">GNAT family N-acetyltransferase</fullName>
    </submittedName>
</protein>
<sequence>MMAVRWQWAPFAALDGAAVHAMLEARQQVFVLEQRCLYPDIDALDRDAHHLLGWCERDGAPVLAAYLRCLAPGAHAPETVLGRVLTTAAWRGQGLGRQLMDEGIRRAEAAHPGHRIRLSAQAHLERFYAGFGFRRVSDVYLEDDIPHLAMLR</sequence>
<reference evidence="2" key="2">
    <citation type="submission" date="2020-09" db="EMBL/GenBank/DDBJ databases">
        <authorList>
            <person name="Sun Q."/>
            <person name="Sedlacek I."/>
        </authorList>
    </citation>
    <scope>NUCLEOTIDE SEQUENCE</scope>
    <source>
        <strain evidence="2">CCM 7086</strain>
    </source>
</reference>
<organism evidence="2 3">
    <name type="scientific">Oxalicibacterium flavum</name>
    <dbReference type="NCBI Taxonomy" id="179467"/>
    <lineage>
        <taxon>Bacteria</taxon>
        <taxon>Pseudomonadati</taxon>
        <taxon>Pseudomonadota</taxon>
        <taxon>Betaproteobacteria</taxon>
        <taxon>Burkholderiales</taxon>
        <taxon>Oxalobacteraceae</taxon>
        <taxon>Oxalicibacterium</taxon>
    </lineage>
</organism>
<dbReference type="CDD" id="cd04301">
    <property type="entry name" value="NAT_SF"/>
    <property type="match status" value="1"/>
</dbReference>
<comment type="caution">
    <text evidence="2">The sequence shown here is derived from an EMBL/GenBank/DDBJ whole genome shotgun (WGS) entry which is preliminary data.</text>
</comment>
<dbReference type="Proteomes" id="UP000620266">
    <property type="component" value="Unassembled WGS sequence"/>
</dbReference>
<evidence type="ECO:0000313" key="2">
    <source>
        <dbReference type="EMBL" id="GGC11372.1"/>
    </source>
</evidence>
<gene>
    <name evidence="2" type="ORF">GCM10007205_20650</name>
</gene>
<dbReference type="Gene3D" id="3.40.630.30">
    <property type="match status" value="1"/>
</dbReference>
<dbReference type="RefSeq" id="WP_188396184.1">
    <property type="nucleotide sequence ID" value="NZ_BMCG01000004.1"/>
</dbReference>
<accession>A0A8J2UN97</accession>
<name>A0A8J2UN97_9BURK</name>
<dbReference type="EMBL" id="BMCG01000004">
    <property type="protein sequence ID" value="GGC11372.1"/>
    <property type="molecule type" value="Genomic_DNA"/>
</dbReference>
<evidence type="ECO:0000313" key="3">
    <source>
        <dbReference type="Proteomes" id="UP000620266"/>
    </source>
</evidence>
<dbReference type="InterPro" id="IPR016181">
    <property type="entry name" value="Acyl_CoA_acyltransferase"/>
</dbReference>
<dbReference type="SUPFAM" id="SSF55729">
    <property type="entry name" value="Acyl-CoA N-acyltransferases (Nat)"/>
    <property type="match status" value="1"/>
</dbReference>
<reference evidence="2" key="1">
    <citation type="journal article" date="2014" name="Int. J. Syst. Evol. Microbiol.">
        <title>Complete genome sequence of Corynebacterium casei LMG S-19264T (=DSM 44701T), isolated from a smear-ripened cheese.</title>
        <authorList>
            <consortium name="US DOE Joint Genome Institute (JGI-PGF)"/>
            <person name="Walter F."/>
            <person name="Albersmeier A."/>
            <person name="Kalinowski J."/>
            <person name="Ruckert C."/>
        </authorList>
    </citation>
    <scope>NUCLEOTIDE SEQUENCE</scope>
    <source>
        <strain evidence="2">CCM 7086</strain>
    </source>
</reference>
<evidence type="ECO:0000259" key="1">
    <source>
        <dbReference type="PROSITE" id="PS51186"/>
    </source>
</evidence>
<keyword evidence="3" id="KW-1185">Reference proteome</keyword>
<dbReference type="Pfam" id="PF13673">
    <property type="entry name" value="Acetyltransf_10"/>
    <property type="match status" value="1"/>
</dbReference>
<dbReference type="InterPro" id="IPR000182">
    <property type="entry name" value="GNAT_dom"/>
</dbReference>
<dbReference type="AlphaFoldDB" id="A0A8J2UN97"/>
<feature type="domain" description="N-acetyltransferase" evidence="1">
    <location>
        <begin position="9"/>
        <end position="152"/>
    </location>
</feature>
<proteinExistence type="predicted"/>
<dbReference type="GO" id="GO:0016747">
    <property type="term" value="F:acyltransferase activity, transferring groups other than amino-acyl groups"/>
    <property type="evidence" value="ECO:0007669"/>
    <property type="project" value="InterPro"/>
</dbReference>